<dbReference type="Proteomes" id="UP001179614">
    <property type="component" value="Chromosome"/>
</dbReference>
<accession>A0ABY7MJ52</accession>
<dbReference type="EMBL" id="CP089391">
    <property type="protein sequence ID" value="WBL77619.1"/>
    <property type="molecule type" value="Genomic_DNA"/>
</dbReference>
<name>A0ABY7MJ52_9BRAD</name>
<protein>
    <submittedName>
        <fullName evidence="1">Uncharacterized protein</fullName>
    </submittedName>
</protein>
<proteinExistence type="predicted"/>
<sequence length="50" mass="5524">MIEGEAFDLVPSLDHDLADLVYQLDCDVQCAQSEADDRSVDQALTRLADL</sequence>
<gene>
    <name evidence="1" type="ORF">I3J27_32115</name>
</gene>
<evidence type="ECO:0000313" key="1">
    <source>
        <dbReference type="EMBL" id="WBL77619.1"/>
    </source>
</evidence>
<dbReference type="RefSeq" id="WP_270162894.1">
    <property type="nucleotide sequence ID" value="NZ_CP089391.1"/>
</dbReference>
<keyword evidence="2" id="KW-1185">Reference proteome</keyword>
<reference evidence="1" key="1">
    <citation type="submission" date="2021-12" db="EMBL/GenBank/DDBJ databases">
        <title>Bradyrhizobium xenonodulans sp. nov.</title>
        <authorList>
            <person name="Claassens R."/>
            <person name="Venter S.N."/>
            <person name="Beukes C.W."/>
            <person name="Stepkowski T."/>
            <person name="Steenkamp E.T."/>
        </authorList>
    </citation>
    <scope>NUCLEOTIDE SEQUENCE</scope>
    <source>
        <strain evidence="1">14AB</strain>
    </source>
</reference>
<organism evidence="1 2">
    <name type="scientific">Bradyrhizobium xenonodulans</name>
    <dbReference type="NCBI Taxonomy" id="2736875"/>
    <lineage>
        <taxon>Bacteria</taxon>
        <taxon>Pseudomonadati</taxon>
        <taxon>Pseudomonadota</taxon>
        <taxon>Alphaproteobacteria</taxon>
        <taxon>Hyphomicrobiales</taxon>
        <taxon>Nitrobacteraceae</taxon>
        <taxon>Bradyrhizobium</taxon>
    </lineage>
</organism>
<evidence type="ECO:0000313" key="2">
    <source>
        <dbReference type="Proteomes" id="UP001179614"/>
    </source>
</evidence>